<dbReference type="EMBL" id="BKAG01000025">
    <property type="protein sequence ID" value="GEP44075.1"/>
    <property type="molecule type" value="Genomic_DNA"/>
</dbReference>
<keyword evidence="1" id="KW-0812">Transmembrane</keyword>
<keyword evidence="1" id="KW-0472">Membrane</keyword>
<name>A0A512MBG3_9BACT</name>
<protein>
    <submittedName>
        <fullName evidence="2">Uncharacterized protein</fullName>
    </submittedName>
</protein>
<accession>A0A512MBG3</accession>
<evidence type="ECO:0000313" key="2">
    <source>
        <dbReference type="EMBL" id="GEP44075.1"/>
    </source>
</evidence>
<dbReference type="RefSeq" id="WP_146851628.1">
    <property type="nucleotide sequence ID" value="NZ_BKAG01000025.1"/>
</dbReference>
<organism evidence="2 3">
    <name type="scientific">Brevifollis gellanilyticus</name>
    <dbReference type="NCBI Taxonomy" id="748831"/>
    <lineage>
        <taxon>Bacteria</taxon>
        <taxon>Pseudomonadati</taxon>
        <taxon>Verrucomicrobiota</taxon>
        <taxon>Verrucomicrobiia</taxon>
        <taxon>Verrucomicrobiales</taxon>
        <taxon>Verrucomicrobiaceae</taxon>
    </lineage>
</organism>
<comment type="caution">
    <text evidence="2">The sequence shown here is derived from an EMBL/GenBank/DDBJ whole genome shotgun (WGS) entry which is preliminary data.</text>
</comment>
<keyword evidence="1" id="KW-1133">Transmembrane helix</keyword>
<sequence>MPVGSAITAILSFSLCIFVLKIGGDTKLWRLWWMDLLGVLDVDTDRAARKAQERQMAFMCHILFVLFAALSVSCIYWTVDGIRELRRDKTVIEREIDMGREEIEGVRKKLGQ</sequence>
<evidence type="ECO:0000313" key="3">
    <source>
        <dbReference type="Proteomes" id="UP000321577"/>
    </source>
</evidence>
<reference evidence="2 3" key="1">
    <citation type="submission" date="2019-07" db="EMBL/GenBank/DDBJ databases">
        <title>Whole genome shotgun sequence of Brevifollis gellanilyticus NBRC 108608.</title>
        <authorList>
            <person name="Hosoyama A."/>
            <person name="Uohara A."/>
            <person name="Ohji S."/>
            <person name="Ichikawa N."/>
        </authorList>
    </citation>
    <scope>NUCLEOTIDE SEQUENCE [LARGE SCALE GENOMIC DNA]</scope>
    <source>
        <strain evidence="2 3">NBRC 108608</strain>
    </source>
</reference>
<proteinExistence type="predicted"/>
<feature type="transmembrane region" description="Helical" evidence="1">
    <location>
        <begin position="6"/>
        <end position="24"/>
    </location>
</feature>
<keyword evidence="3" id="KW-1185">Reference proteome</keyword>
<gene>
    <name evidence="2" type="ORF">BGE01nite_33660</name>
</gene>
<feature type="transmembrane region" description="Helical" evidence="1">
    <location>
        <begin position="56"/>
        <end position="79"/>
    </location>
</feature>
<evidence type="ECO:0000256" key="1">
    <source>
        <dbReference type="SAM" id="Phobius"/>
    </source>
</evidence>
<dbReference type="AlphaFoldDB" id="A0A512MBG3"/>
<dbReference type="Proteomes" id="UP000321577">
    <property type="component" value="Unassembled WGS sequence"/>
</dbReference>